<dbReference type="InterPro" id="IPR018060">
    <property type="entry name" value="HTH_AraC"/>
</dbReference>
<gene>
    <name evidence="5" type="ORF">D5281_09670</name>
</gene>
<dbReference type="EMBL" id="QZDT01000013">
    <property type="protein sequence ID" value="NBJ92860.1"/>
    <property type="molecule type" value="Genomic_DNA"/>
</dbReference>
<dbReference type="RefSeq" id="WP_160559945.1">
    <property type="nucleotide sequence ID" value="NZ_QZDT01000013.1"/>
</dbReference>
<dbReference type="OrthoDB" id="9813413at2"/>
<evidence type="ECO:0000313" key="6">
    <source>
        <dbReference type="Proteomes" id="UP001154420"/>
    </source>
</evidence>
<dbReference type="InterPro" id="IPR018062">
    <property type="entry name" value="HTH_AraC-typ_CS"/>
</dbReference>
<dbReference type="GO" id="GO:0043565">
    <property type="term" value="F:sequence-specific DNA binding"/>
    <property type="evidence" value="ECO:0007669"/>
    <property type="project" value="InterPro"/>
</dbReference>
<dbReference type="InterPro" id="IPR003313">
    <property type="entry name" value="AraC-bd"/>
</dbReference>
<evidence type="ECO:0000259" key="4">
    <source>
        <dbReference type="PROSITE" id="PS01124"/>
    </source>
</evidence>
<evidence type="ECO:0000256" key="1">
    <source>
        <dbReference type="ARBA" id="ARBA00023015"/>
    </source>
</evidence>
<dbReference type="InterPro" id="IPR009057">
    <property type="entry name" value="Homeodomain-like_sf"/>
</dbReference>
<sequence length="295" mass="34048">MDITENYRIDANFRHFRNAVKDNDELYLVECGIERCKPDKSFGPMTRSEYHVHIILDGKGVVKMGGKSYSLRRGQIFTLIPGIEHYYYADEENPWHYAWVTFAGTRAAYFMEKAGITAKSPIRDACVEPEQFLAIIEKILSFHQLTVVNELGRTSQLYEAMALLVDSWNRKTDSPQKKASYDYSSDVYVNSAVEYIQRRYSLIRVNDIASYLGISRYYLAHIFKEKLHVSPQEYLLNYRLARSAMLLRTTGLSIQEISEKAGYENPLTFSKIFKNAYGLSPKNYRAKILMESGAD</sequence>
<dbReference type="SUPFAM" id="SSF51215">
    <property type="entry name" value="Regulatory protein AraC"/>
    <property type="match status" value="1"/>
</dbReference>
<evidence type="ECO:0000256" key="3">
    <source>
        <dbReference type="ARBA" id="ARBA00023163"/>
    </source>
</evidence>
<dbReference type="SMART" id="SM00342">
    <property type="entry name" value="HTH_ARAC"/>
    <property type="match status" value="1"/>
</dbReference>
<organism evidence="5 6">
    <name type="scientific">Parablautia muri</name>
    <dbReference type="NCBI Taxonomy" id="2320879"/>
    <lineage>
        <taxon>Bacteria</taxon>
        <taxon>Bacillati</taxon>
        <taxon>Bacillota</taxon>
        <taxon>Clostridia</taxon>
        <taxon>Lachnospirales</taxon>
        <taxon>Lachnospiraceae</taxon>
        <taxon>Parablautia</taxon>
    </lineage>
</organism>
<dbReference type="Pfam" id="PF02311">
    <property type="entry name" value="AraC_binding"/>
    <property type="match status" value="1"/>
</dbReference>
<dbReference type="PANTHER" id="PTHR43280">
    <property type="entry name" value="ARAC-FAMILY TRANSCRIPTIONAL REGULATOR"/>
    <property type="match status" value="1"/>
</dbReference>
<proteinExistence type="predicted"/>
<dbReference type="CDD" id="cd06986">
    <property type="entry name" value="cupin_MmsR-like_N"/>
    <property type="match status" value="1"/>
</dbReference>
<dbReference type="GO" id="GO:0003700">
    <property type="term" value="F:DNA-binding transcription factor activity"/>
    <property type="evidence" value="ECO:0007669"/>
    <property type="project" value="InterPro"/>
</dbReference>
<evidence type="ECO:0000256" key="2">
    <source>
        <dbReference type="ARBA" id="ARBA00023125"/>
    </source>
</evidence>
<dbReference type="PROSITE" id="PS00041">
    <property type="entry name" value="HTH_ARAC_FAMILY_1"/>
    <property type="match status" value="1"/>
</dbReference>
<dbReference type="Proteomes" id="UP001154420">
    <property type="component" value="Unassembled WGS sequence"/>
</dbReference>
<keyword evidence="2" id="KW-0238">DNA-binding</keyword>
<dbReference type="PRINTS" id="PR00032">
    <property type="entry name" value="HTHARAC"/>
</dbReference>
<dbReference type="Gene3D" id="2.60.120.10">
    <property type="entry name" value="Jelly Rolls"/>
    <property type="match status" value="1"/>
</dbReference>
<protein>
    <submittedName>
        <fullName evidence="5">AraC family transcriptional regulator</fullName>
    </submittedName>
</protein>
<keyword evidence="3" id="KW-0804">Transcription</keyword>
<dbReference type="Pfam" id="PF12833">
    <property type="entry name" value="HTH_18"/>
    <property type="match status" value="1"/>
</dbReference>
<keyword evidence="1" id="KW-0805">Transcription regulation</keyword>
<feature type="domain" description="HTH araC/xylS-type" evidence="4">
    <location>
        <begin position="190"/>
        <end position="287"/>
    </location>
</feature>
<dbReference type="InterPro" id="IPR020449">
    <property type="entry name" value="Tscrpt_reg_AraC-type_HTH"/>
</dbReference>
<comment type="caution">
    <text evidence="5">The sequence shown here is derived from an EMBL/GenBank/DDBJ whole genome shotgun (WGS) entry which is preliminary data.</text>
</comment>
<dbReference type="InterPro" id="IPR037923">
    <property type="entry name" value="HTH-like"/>
</dbReference>
<dbReference type="Gene3D" id="1.10.10.60">
    <property type="entry name" value="Homeodomain-like"/>
    <property type="match status" value="2"/>
</dbReference>
<evidence type="ECO:0000313" key="5">
    <source>
        <dbReference type="EMBL" id="NBJ92860.1"/>
    </source>
</evidence>
<dbReference type="InterPro" id="IPR014710">
    <property type="entry name" value="RmlC-like_jellyroll"/>
</dbReference>
<dbReference type="AlphaFoldDB" id="A0A9X5GSD9"/>
<keyword evidence="6" id="KW-1185">Reference proteome</keyword>
<dbReference type="PROSITE" id="PS01124">
    <property type="entry name" value="HTH_ARAC_FAMILY_2"/>
    <property type="match status" value="1"/>
</dbReference>
<accession>A0A9X5GSD9</accession>
<dbReference type="PANTHER" id="PTHR43280:SF30">
    <property type="entry name" value="MMSAB OPERON REGULATORY PROTEIN"/>
    <property type="match status" value="1"/>
</dbReference>
<name>A0A9X5GSD9_9FIRM</name>
<dbReference type="SUPFAM" id="SSF46689">
    <property type="entry name" value="Homeodomain-like"/>
    <property type="match status" value="2"/>
</dbReference>
<reference evidence="5" key="1">
    <citation type="submission" date="2018-09" db="EMBL/GenBank/DDBJ databases">
        <title>Murine metabolic-syndrome-specific gut microbial biobank.</title>
        <authorList>
            <person name="Liu C."/>
        </authorList>
    </citation>
    <scope>NUCLEOTIDE SEQUENCE</scope>
    <source>
        <strain evidence="5">D42-62</strain>
    </source>
</reference>